<evidence type="ECO:0000313" key="2">
    <source>
        <dbReference type="EMBL" id="GIZ47465.1"/>
    </source>
</evidence>
<comment type="caution">
    <text evidence="2">The sequence shown here is derived from an EMBL/GenBank/DDBJ whole genome shotgun (WGS) entry which is preliminary data.</text>
</comment>
<dbReference type="RefSeq" id="XP_044661952.1">
    <property type="nucleotide sequence ID" value="XM_044806017.1"/>
</dbReference>
<name>A0A9P3CVH4_9PEZI</name>
<feature type="chain" id="PRO_5040495704" evidence="1">
    <location>
        <begin position="21"/>
        <end position="306"/>
    </location>
</feature>
<accession>A0A9P3CVH4</accession>
<keyword evidence="1" id="KW-0732">Signal</keyword>
<evidence type="ECO:0000313" key="3">
    <source>
        <dbReference type="Proteomes" id="UP000825890"/>
    </source>
</evidence>
<dbReference type="AlphaFoldDB" id="A0A9P3CVH4"/>
<organism evidence="2 3">
    <name type="scientific">Cercospora kikuchii</name>
    <dbReference type="NCBI Taxonomy" id="84275"/>
    <lineage>
        <taxon>Eukaryota</taxon>
        <taxon>Fungi</taxon>
        <taxon>Dikarya</taxon>
        <taxon>Ascomycota</taxon>
        <taxon>Pezizomycotina</taxon>
        <taxon>Dothideomycetes</taxon>
        <taxon>Dothideomycetidae</taxon>
        <taxon>Mycosphaerellales</taxon>
        <taxon>Mycosphaerellaceae</taxon>
        <taxon>Cercospora</taxon>
    </lineage>
</organism>
<protein>
    <submittedName>
        <fullName evidence="2">Uncharacterized protein</fullName>
    </submittedName>
</protein>
<reference evidence="2 3" key="1">
    <citation type="submission" date="2021-01" db="EMBL/GenBank/DDBJ databases">
        <title>Cercospora kikuchii MAFF 305040 whole genome shotgun sequence.</title>
        <authorList>
            <person name="Kashiwa T."/>
            <person name="Suzuki T."/>
        </authorList>
    </citation>
    <scope>NUCLEOTIDE SEQUENCE [LARGE SCALE GENOMIC DNA]</scope>
    <source>
        <strain evidence="2 3">MAFF 305040</strain>
    </source>
</reference>
<dbReference type="OrthoDB" id="3650733at2759"/>
<evidence type="ECO:0000256" key="1">
    <source>
        <dbReference type="SAM" id="SignalP"/>
    </source>
</evidence>
<dbReference type="Proteomes" id="UP000825890">
    <property type="component" value="Unassembled WGS sequence"/>
</dbReference>
<keyword evidence="3" id="KW-1185">Reference proteome</keyword>
<sequence>MYSKNVIAVTAALMLGQAAAYPAQLIDRDNQDDGPWSITDHSPSCKYDPRLGWIGTYCTGGKQNGVYGYGVRLEDNPAYYTYNDGDIQRGHSDKGYFSKTADGKYTVDWSRGQIAETGEKLDPWVYNPYLGVYKRDVAEPGRRQSRARNVQRNEIEVRAAAIKSDNNLAARDDQAQQEALSKHMSEIVQAMETIKANHEDQNTEDITEEQARNEWPSAFTISGVNPFIGGGYPVRPDATFYGYGFQPEKGDKGYSINLGYDQLNYNGNGYALQTIYGTYDLSRNKWADNRPNFSSLQFYNPFAGVY</sequence>
<feature type="signal peptide" evidence="1">
    <location>
        <begin position="1"/>
        <end position="20"/>
    </location>
</feature>
<proteinExistence type="predicted"/>
<dbReference type="EMBL" id="BOLY01000007">
    <property type="protein sequence ID" value="GIZ47465.1"/>
    <property type="molecule type" value="Genomic_DNA"/>
</dbReference>
<gene>
    <name evidence="2" type="ORF">CKM354_001055500</name>
</gene>
<dbReference type="GeneID" id="68296130"/>